<evidence type="ECO:0000313" key="2">
    <source>
        <dbReference type="Proteomes" id="UP001234202"/>
    </source>
</evidence>
<evidence type="ECO:0000313" key="1">
    <source>
        <dbReference type="EMBL" id="KAJ9125844.1"/>
    </source>
</evidence>
<dbReference type="EMBL" id="JASBWV010000007">
    <property type="protein sequence ID" value="KAJ9125844.1"/>
    <property type="molecule type" value="Genomic_DNA"/>
</dbReference>
<proteinExistence type="predicted"/>
<organism evidence="1 2">
    <name type="scientific">Naganishia onofrii</name>
    <dbReference type="NCBI Taxonomy" id="1851511"/>
    <lineage>
        <taxon>Eukaryota</taxon>
        <taxon>Fungi</taxon>
        <taxon>Dikarya</taxon>
        <taxon>Basidiomycota</taxon>
        <taxon>Agaricomycotina</taxon>
        <taxon>Tremellomycetes</taxon>
        <taxon>Filobasidiales</taxon>
        <taxon>Filobasidiaceae</taxon>
        <taxon>Naganishia</taxon>
    </lineage>
</organism>
<reference evidence="1" key="1">
    <citation type="submission" date="2023-04" db="EMBL/GenBank/DDBJ databases">
        <title>Draft Genome sequencing of Naganishia species isolated from polar environments using Oxford Nanopore Technology.</title>
        <authorList>
            <person name="Leo P."/>
            <person name="Venkateswaran K."/>
        </authorList>
    </citation>
    <scope>NUCLEOTIDE SEQUENCE</scope>
    <source>
        <strain evidence="1">DBVPG 5303</strain>
    </source>
</reference>
<gene>
    <name evidence="1" type="ORF">QFC24_002628</name>
</gene>
<sequence length="847" mass="92015">MKSSLQALQSMQKAAQIGRSSLFHRQTALSVCSALPRHRALLAAHRNSGAQHVSPQEYPNSRHYSLFAGETEPATKTQATLARLESEANAAPEDVEKQLALFKELVVSGAERAVVTRWETAVQSVSRTFLRRGDSTQDVKDINPKSPLLSSEEAFNLYILSLSRTGQARNIVEAVRQRDLLLGRTPATASGSSSLAPAASGLAQGANLAEASSSSGINATSSGIWGSLVSRIRGKVEQEQQSQSSQSASVTTQAGGNTLTLSALDEIGARARPVHVVVEESRQFNGGRVVRSILTTAFYAFCFLTIASLVLENSGLMKVGQQPTEFEPEDGKVVKFSDVHGVDEAKSELEEVVEFLRSPEKFSNLGGKLPKGVLLTGPPGTGKTMLARACAGEAGVPFFFASGSSFDEVYVGVGQRRIRELFALARKRSPAIIFIDELDAVGSKRQGREAQHMRQTLNQLLVELDGFEESEGIVVIAATNFPDSLDPALVRPGRFDRNVTVSLPDVRGRTAILKHHMADVQFDVDVDPSIIARGTPGMSGADLRNLVNTAAIKASKEGSKHVTLNDFEWAKDRILMGAERKSHFVTPEGKKMTAYHEAGHALTALKTPGAMPLHKVTIMPRGRALGITFQLPEADKDSYSRKELNASIDVALGGRAAEELIYGPEDTTTGCSSDLQRATQVAGNMVKVSTPFKVWNNFEADMQPTSLQHYGFSEKIGLVAHSDEDMQYLSGARKDEIESETRRFIDDGWKRTVSLLRHNMDDLHTLANALVEYETLNMEEVKTILRGEKLYRGDALLSASTKAMTNKEGKKDKQTKKNTETTLAGAPIYGGELDLAKARQQSHEQGE</sequence>
<comment type="caution">
    <text evidence="1">The sequence shown here is derived from an EMBL/GenBank/DDBJ whole genome shotgun (WGS) entry which is preliminary data.</text>
</comment>
<keyword evidence="2" id="KW-1185">Reference proteome</keyword>
<dbReference type="Proteomes" id="UP001234202">
    <property type="component" value="Unassembled WGS sequence"/>
</dbReference>
<accession>A0ACC2XP84</accession>
<protein>
    <submittedName>
        <fullName evidence="1">Uncharacterized protein</fullName>
    </submittedName>
</protein>
<name>A0ACC2XP84_9TREE</name>